<dbReference type="InterPro" id="IPR010918">
    <property type="entry name" value="PurM-like_C_dom"/>
</dbReference>
<comment type="catalytic activity">
    <reaction evidence="2">
        <text>thiamine phosphate + ATP = thiamine diphosphate + ADP</text>
        <dbReference type="Rhea" id="RHEA:15913"/>
        <dbReference type="ChEBI" id="CHEBI:30616"/>
        <dbReference type="ChEBI" id="CHEBI:37575"/>
        <dbReference type="ChEBI" id="CHEBI:58937"/>
        <dbReference type="ChEBI" id="CHEBI:456216"/>
        <dbReference type="EC" id="2.7.4.16"/>
    </reaction>
</comment>
<keyword evidence="2" id="KW-0067">ATP-binding</keyword>
<feature type="binding site" evidence="2">
    <location>
        <position position="26"/>
    </location>
    <ligand>
        <name>Mg(2+)</name>
        <dbReference type="ChEBI" id="CHEBI:18420"/>
        <label>4</label>
    </ligand>
</feature>
<dbReference type="Pfam" id="PF00586">
    <property type="entry name" value="AIRS"/>
    <property type="match status" value="1"/>
</dbReference>
<evidence type="ECO:0000256" key="1">
    <source>
        <dbReference type="ARBA" id="ARBA00022977"/>
    </source>
</evidence>
<dbReference type="UniPathway" id="UPA00060">
    <property type="reaction ID" value="UER00142"/>
</dbReference>
<keyword evidence="2" id="KW-0479">Metal-binding</keyword>
<feature type="binding site" evidence="2">
    <location>
        <position position="43"/>
    </location>
    <ligand>
        <name>Mg(2+)</name>
        <dbReference type="ChEBI" id="CHEBI:18420"/>
        <label>1</label>
    </ligand>
</feature>
<dbReference type="InterPro" id="IPR006283">
    <property type="entry name" value="ThiL-like"/>
</dbReference>
<evidence type="ECO:0000313" key="5">
    <source>
        <dbReference type="EMBL" id="HBP31382.1"/>
    </source>
</evidence>
<accession>A0A356LKF2</accession>
<dbReference type="SUPFAM" id="SSF55326">
    <property type="entry name" value="PurM N-terminal domain-like"/>
    <property type="match status" value="1"/>
</dbReference>
<keyword evidence="1 2" id="KW-0784">Thiamine biosynthesis</keyword>
<feature type="binding site" evidence="2">
    <location>
        <position position="50"/>
    </location>
    <ligand>
        <name>substrate</name>
    </ligand>
</feature>
<dbReference type="AlphaFoldDB" id="A0A356LKF2"/>
<feature type="binding site" evidence="2">
    <location>
        <position position="143"/>
    </location>
    <ligand>
        <name>ATP</name>
        <dbReference type="ChEBI" id="CHEBI:30616"/>
    </ligand>
</feature>
<feature type="domain" description="PurM-like N-terminal" evidence="3">
    <location>
        <begin position="24"/>
        <end position="136"/>
    </location>
</feature>
<dbReference type="PIRSF" id="PIRSF005303">
    <property type="entry name" value="Thiam_monoph_kin"/>
    <property type="match status" value="1"/>
</dbReference>
<feature type="binding site" evidence="2">
    <location>
        <position position="71"/>
    </location>
    <ligand>
        <name>Mg(2+)</name>
        <dbReference type="ChEBI" id="CHEBI:18420"/>
        <label>2</label>
    </ligand>
</feature>
<comment type="function">
    <text evidence="2">Catalyzes the ATP-dependent phosphorylation of thiamine-monophosphate (TMP) to form thiamine-pyrophosphate (TPP), the active form of vitamin B1.</text>
</comment>
<feature type="binding site" evidence="2">
    <location>
        <position position="214"/>
    </location>
    <ligand>
        <name>Mg(2+)</name>
        <dbReference type="ChEBI" id="CHEBI:18420"/>
        <label>3</label>
    </ligand>
</feature>
<reference evidence="5 6" key="1">
    <citation type="journal article" date="2018" name="Nat. Biotechnol.">
        <title>A standardized bacterial taxonomy based on genome phylogeny substantially revises the tree of life.</title>
        <authorList>
            <person name="Parks D.H."/>
            <person name="Chuvochina M."/>
            <person name="Waite D.W."/>
            <person name="Rinke C."/>
            <person name="Skarshewski A."/>
            <person name="Chaumeil P.A."/>
            <person name="Hugenholtz P."/>
        </authorList>
    </citation>
    <scope>NUCLEOTIDE SEQUENCE [LARGE SCALE GENOMIC DNA]</scope>
    <source>
        <strain evidence="5">UBA10707</strain>
    </source>
</reference>
<dbReference type="CDD" id="cd02194">
    <property type="entry name" value="ThiL"/>
    <property type="match status" value="1"/>
</dbReference>
<dbReference type="Proteomes" id="UP000264036">
    <property type="component" value="Unassembled WGS sequence"/>
</dbReference>
<feature type="binding site" evidence="2">
    <location>
        <position position="71"/>
    </location>
    <ligand>
        <name>Mg(2+)</name>
        <dbReference type="ChEBI" id="CHEBI:18420"/>
        <label>4</label>
    </ligand>
</feature>
<dbReference type="GO" id="GO:0000287">
    <property type="term" value="F:magnesium ion binding"/>
    <property type="evidence" value="ECO:0007669"/>
    <property type="project" value="UniProtKB-UniRule"/>
</dbReference>
<dbReference type="NCBIfam" id="TIGR01379">
    <property type="entry name" value="thiL"/>
    <property type="match status" value="1"/>
</dbReference>
<comment type="miscellaneous">
    <text evidence="2">Reaction mechanism of ThiL seems to utilize a direct, inline transfer of the gamma-phosphate of ATP to TMP rather than a phosphorylated enzyme intermediate.</text>
</comment>
<keyword evidence="2" id="KW-0547">Nucleotide-binding</keyword>
<dbReference type="InterPro" id="IPR016188">
    <property type="entry name" value="PurM-like_N"/>
</dbReference>
<feature type="binding site" evidence="2">
    <location>
        <position position="264"/>
    </location>
    <ligand>
        <name>substrate</name>
    </ligand>
</feature>
<feature type="binding site" evidence="2">
    <location>
        <position position="26"/>
    </location>
    <ligand>
        <name>Mg(2+)</name>
        <dbReference type="ChEBI" id="CHEBI:18420"/>
        <label>3</label>
    </ligand>
</feature>
<dbReference type="GO" id="GO:0005524">
    <property type="term" value="F:ATP binding"/>
    <property type="evidence" value="ECO:0007669"/>
    <property type="project" value="UniProtKB-UniRule"/>
</dbReference>
<dbReference type="InterPro" id="IPR036921">
    <property type="entry name" value="PurM-like_N_sf"/>
</dbReference>
<feature type="binding site" evidence="2">
    <location>
        <position position="118"/>
    </location>
    <ligand>
        <name>Mg(2+)</name>
        <dbReference type="ChEBI" id="CHEBI:18420"/>
        <label>1</label>
    </ligand>
</feature>
<evidence type="ECO:0000313" key="6">
    <source>
        <dbReference type="Proteomes" id="UP000264036"/>
    </source>
</evidence>
<name>A0A356LKF2_9BURK</name>
<evidence type="ECO:0000259" key="4">
    <source>
        <dbReference type="Pfam" id="PF02769"/>
    </source>
</evidence>
<feature type="binding site" evidence="2">
    <location>
        <position position="217"/>
    </location>
    <ligand>
        <name>Mg(2+)</name>
        <dbReference type="ChEBI" id="CHEBI:18420"/>
        <label>5</label>
    </ligand>
</feature>
<dbReference type="GO" id="GO:0009229">
    <property type="term" value="P:thiamine diphosphate biosynthetic process"/>
    <property type="evidence" value="ECO:0007669"/>
    <property type="project" value="UniProtKB-UniRule"/>
</dbReference>
<feature type="binding site" evidence="2">
    <location>
        <position position="320"/>
    </location>
    <ligand>
        <name>substrate</name>
    </ligand>
</feature>
<feature type="binding site" evidence="2">
    <location>
        <begin position="117"/>
        <end position="118"/>
    </location>
    <ligand>
        <name>ATP</name>
        <dbReference type="ChEBI" id="CHEBI:30616"/>
    </ligand>
</feature>
<dbReference type="Gene3D" id="3.30.1330.10">
    <property type="entry name" value="PurM-like, N-terminal domain"/>
    <property type="match status" value="1"/>
</dbReference>
<evidence type="ECO:0000256" key="2">
    <source>
        <dbReference type="HAMAP-Rule" id="MF_02128"/>
    </source>
</evidence>
<dbReference type="EC" id="2.7.4.16" evidence="2"/>
<dbReference type="EMBL" id="DOEK01000038">
    <property type="protein sequence ID" value="HBP31382.1"/>
    <property type="molecule type" value="Genomic_DNA"/>
</dbReference>
<dbReference type="SUPFAM" id="SSF56042">
    <property type="entry name" value="PurM C-terminal domain-like"/>
    <property type="match status" value="1"/>
</dbReference>
<dbReference type="PANTHER" id="PTHR30270:SF0">
    <property type="entry name" value="THIAMINE-MONOPHOSPHATE KINASE"/>
    <property type="match status" value="1"/>
</dbReference>
<dbReference type="Gene3D" id="3.90.650.10">
    <property type="entry name" value="PurM-like C-terminal domain"/>
    <property type="match status" value="1"/>
</dbReference>
<feature type="binding site" evidence="2">
    <location>
        <position position="71"/>
    </location>
    <ligand>
        <name>Mg(2+)</name>
        <dbReference type="ChEBI" id="CHEBI:18420"/>
        <label>3</label>
    </ligand>
</feature>
<comment type="caution">
    <text evidence="2">Lacks conserved residue(s) required for the propagation of feature annotation.</text>
</comment>
<comment type="caution">
    <text evidence="5">The sequence shown here is derived from an EMBL/GenBank/DDBJ whole genome shotgun (WGS) entry which is preliminary data.</text>
</comment>
<dbReference type="InterPro" id="IPR036676">
    <property type="entry name" value="PurM-like_C_sf"/>
</dbReference>
<feature type="binding site" evidence="2">
    <location>
        <position position="41"/>
    </location>
    <ligand>
        <name>Mg(2+)</name>
        <dbReference type="ChEBI" id="CHEBI:18420"/>
        <label>4</label>
    </ligand>
</feature>
<feature type="domain" description="PurM-like C-terminal" evidence="4">
    <location>
        <begin position="180"/>
        <end position="305"/>
    </location>
</feature>
<gene>
    <name evidence="2 5" type="primary">thiL</name>
    <name evidence="5" type="ORF">DD666_18485</name>
</gene>
<keyword evidence="2 5" id="KW-0418">Kinase</keyword>
<protein>
    <recommendedName>
        <fullName evidence="2">Thiamine-monophosphate kinase</fullName>
        <shortName evidence="2">TMP kinase</shortName>
        <shortName evidence="2">Thiamine-phosphate kinase</shortName>
        <ecNumber evidence="2">2.7.4.16</ecNumber>
    </recommendedName>
</protein>
<comment type="pathway">
    <text evidence="2">Cofactor biosynthesis; thiamine diphosphate biosynthesis; thiamine diphosphate from thiamine phosphate: step 1/1.</text>
</comment>
<proteinExistence type="inferred from homology"/>
<dbReference type="GO" id="GO:0009030">
    <property type="term" value="F:thiamine-phosphate kinase activity"/>
    <property type="evidence" value="ECO:0007669"/>
    <property type="project" value="UniProtKB-UniRule"/>
</dbReference>
<sequence>MSGEFDLIRNFFTRPAASVDIAVGDDCAILTPTAGTSLAVSKDLLLEERHFFSDVDPESLGHKSLAVNLSDLAAMGATPRGCLLGIALPRYDTDWLTAFSRGFNRLADKYQCPLIGGDTTRSEHDIVISVTVLGEVTQPFLLRSRALPGDDIWVSGTLGAADWALNLLLRQKAGEILNERETQTLQATRHALEWPEPRVSLGLALRPLAHAVIDLSDGLVQDLKHILHASGVAAVLYESLMPVNLSLPDDDPQQLRQSVLGGGDVYELCFTAPQTARAALQAIAASLPVMLTRIGEVHVGQGLRVLDAAQQDISALPAGFDHFRPARRRKPYTQKS</sequence>
<keyword evidence="2" id="KW-0460">Magnesium</keyword>
<dbReference type="PANTHER" id="PTHR30270">
    <property type="entry name" value="THIAMINE-MONOPHOSPHATE KINASE"/>
    <property type="match status" value="1"/>
</dbReference>
<organism evidence="5 6">
    <name type="scientific">Advenella kashmirensis</name>
    <dbReference type="NCBI Taxonomy" id="310575"/>
    <lineage>
        <taxon>Bacteria</taxon>
        <taxon>Pseudomonadati</taxon>
        <taxon>Pseudomonadota</taxon>
        <taxon>Betaproteobacteria</taxon>
        <taxon>Burkholderiales</taxon>
        <taxon>Alcaligenaceae</taxon>
    </lineage>
</organism>
<dbReference type="GO" id="GO:0009228">
    <property type="term" value="P:thiamine biosynthetic process"/>
    <property type="evidence" value="ECO:0007669"/>
    <property type="project" value="UniProtKB-KW"/>
</dbReference>
<feature type="binding site" evidence="2">
    <location>
        <position position="216"/>
    </location>
    <ligand>
        <name>ATP</name>
        <dbReference type="ChEBI" id="CHEBI:30616"/>
    </ligand>
</feature>
<keyword evidence="2" id="KW-0808">Transferase</keyword>
<feature type="binding site" evidence="2">
    <location>
        <position position="43"/>
    </location>
    <ligand>
        <name>Mg(2+)</name>
        <dbReference type="ChEBI" id="CHEBI:18420"/>
        <label>2</label>
    </ligand>
</feature>
<dbReference type="Pfam" id="PF02769">
    <property type="entry name" value="AIRS_C"/>
    <property type="match status" value="1"/>
</dbReference>
<comment type="similarity">
    <text evidence="2">Belongs to the thiamine-monophosphate kinase family.</text>
</comment>
<evidence type="ECO:0000259" key="3">
    <source>
        <dbReference type="Pfam" id="PF00586"/>
    </source>
</evidence>
<dbReference type="HAMAP" id="MF_02128">
    <property type="entry name" value="TMP_kinase"/>
    <property type="match status" value="1"/>
</dbReference>